<feature type="domain" description="Phospholipid/glycerol acyltransferase" evidence="4">
    <location>
        <begin position="41"/>
        <end position="162"/>
    </location>
</feature>
<evidence type="ECO:0000313" key="5">
    <source>
        <dbReference type="EMBL" id="KFI19312.1"/>
    </source>
</evidence>
<dbReference type="GO" id="GO:0006654">
    <property type="term" value="P:phosphatidic acid biosynthetic process"/>
    <property type="evidence" value="ECO:0007669"/>
    <property type="project" value="TreeGrafter"/>
</dbReference>
<evidence type="ECO:0000256" key="3">
    <source>
        <dbReference type="ARBA" id="ARBA00023315"/>
    </source>
</evidence>
<dbReference type="CDD" id="cd07989">
    <property type="entry name" value="LPLAT_AGPAT-like"/>
    <property type="match status" value="1"/>
</dbReference>
<accession>A0A0E2ZLU9</accession>
<name>A0A0E2ZLU9_9GAMM</name>
<dbReference type="Pfam" id="PF01553">
    <property type="entry name" value="Acyltransferase"/>
    <property type="match status" value="1"/>
</dbReference>
<protein>
    <submittedName>
        <fullName evidence="5">Glycerol acyltransferase</fullName>
    </submittedName>
</protein>
<evidence type="ECO:0000313" key="6">
    <source>
        <dbReference type="Proteomes" id="UP000028839"/>
    </source>
</evidence>
<gene>
    <name evidence="5" type="ORF">IB75_09180</name>
</gene>
<dbReference type="InterPro" id="IPR002123">
    <property type="entry name" value="Plipid/glycerol_acylTrfase"/>
</dbReference>
<sequence>MRMVTKIARWLFFTLIVRPLILIVLGLNVRNRERLPNRGPAIIAANHNSHLDTLVLITLMPPSLSHRVRPVAAADYFLRNRLLAWFAKDIIGILPITRQRIERGVDPLEICDAALKRGEILIFFPEGTRGEPERINRFRRGIAHLAERHPDVPVVPVFMRGLGKALPKGEALLVPFLLDVYIGEPLTGRVHADFLNTLRARIRSLAETDKGPEWD</sequence>
<comment type="caution">
    <text evidence="5">The sequence shown here is derived from an EMBL/GenBank/DDBJ whole genome shotgun (WGS) entry which is preliminary data.</text>
</comment>
<dbReference type="PANTHER" id="PTHR10434">
    <property type="entry name" value="1-ACYL-SN-GLYCEROL-3-PHOSPHATE ACYLTRANSFERASE"/>
    <property type="match status" value="1"/>
</dbReference>
<dbReference type="AlphaFoldDB" id="A0A0E2ZLU9"/>
<keyword evidence="3 5" id="KW-0012">Acyltransferase</keyword>
<evidence type="ECO:0000259" key="4">
    <source>
        <dbReference type="SMART" id="SM00563"/>
    </source>
</evidence>
<dbReference type="HOGENOM" id="CLU_027938_8_0_6"/>
<dbReference type="SMART" id="SM00563">
    <property type="entry name" value="PlsC"/>
    <property type="match status" value="1"/>
</dbReference>
<dbReference type="PANTHER" id="PTHR10434:SF11">
    <property type="entry name" value="1-ACYL-SN-GLYCEROL-3-PHOSPHATE ACYLTRANSFERASE"/>
    <property type="match status" value="1"/>
</dbReference>
<evidence type="ECO:0000256" key="2">
    <source>
        <dbReference type="ARBA" id="ARBA00022679"/>
    </source>
</evidence>
<dbReference type="EMBL" id="JPGN01000055">
    <property type="protein sequence ID" value="KFI19312.1"/>
    <property type="molecule type" value="Genomic_DNA"/>
</dbReference>
<reference evidence="5 6" key="1">
    <citation type="submission" date="2014-07" db="EMBL/GenBank/DDBJ databases">
        <title>Comparative analysis of Nitrosococcus oceani genome inventories of strains from Pacific and Atlantic gyres.</title>
        <authorList>
            <person name="Lim C.K."/>
            <person name="Wang L."/>
            <person name="Sayavedra-Soto L.A."/>
            <person name="Klotz M.G."/>
        </authorList>
    </citation>
    <scope>NUCLEOTIDE SEQUENCE [LARGE SCALE GENOMIC DNA]</scope>
    <source>
        <strain evidence="5 6">C-27</strain>
    </source>
</reference>
<dbReference type="GO" id="GO:0003841">
    <property type="term" value="F:1-acylglycerol-3-phosphate O-acyltransferase activity"/>
    <property type="evidence" value="ECO:0007669"/>
    <property type="project" value="TreeGrafter"/>
</dbReference>
<dbReference type="OrthoDB" id="9808424at2"/>
<evidence type="ECO:0000256" key="1">
    <source>
        <dbReference type="ARBA" id="ARBA00005189"/>
    </source>
</evidence>
<organism evidence="5 6">
    <name type="scientific">Nitrosococcus oceani C-27</name>
    <dbReference type="NCBI Taxonomy" id="314279"/>
    <lineage>
        <taxon>Bacteria</taxon>
        <taxon>Pseudomonadati</taxon>
        <taxon>Pseudomonadota</taxon>
        <taxon>Gammaproteobacteria</taxon>
        <taxon>Chromatiales</taxon>
        <taxon>Chromatiaceae</taxon>
        <taxon>Nitrosococcus</taxon>
    </lineage>
</organism>
<dbReference type="Proteomes" id="UP000028839">
    <property type="component" value="Unassembled WGS sequence"/>
</dbReference>
<dbReference type="SUPFAM" id="SSF69593">
    <property type="entry name" value="Glycerol-3-phosphate (1)-acyltransferase"/>
    <property type="match status" value="1"/>
</dbReference>
<keyword evidence="2 5" id="KW-0808">Transferase</keyword>
<comment type="pathway">
    <text evidence="1">Lipid metabolism.</text>
</comment>
<proteinExistence type="predicted"/>